<dbReference type="Gene3D" id="2.40.37.10">
    <property type="entry name" value="Lyase, Ornithine Decarboxylase, Chain A, domain 1"/>
    <property type="match status" value="1"/>
</dbReference>
<gene>
    <name evidence="6" type="primary">alr</name>
    <name evidence="6" type="ORF">H8696_04130</name>
</gene>
<dbReference type="NCBIfam" id="TIGR00492">
    <property type="entry name" value="alr"/>
    <property type="match status" value="1"/>
</dbReference>
<evidence type="ECO:0000259" key="5">
    <source>
        <dbReference type="SMART" id="SM01005"/>
    </source>
</evidence>
<dbReference type="Pfam" id="PF01168">
    <property type="entry name" value="Ala_racemase_N"/>
    <property type="match status" value="1"/>
</dbReference>
<sequence>MSEAYKMQVATAEEAHGAEVMVNVLAIQHNVKVFKNMGTKLMAVIKNNGYGMGLVEYARILLRAGADALAVGSYAEAMKLRSQGVDGELLLLTPILSVAHLKKLMERRVTLVLGGVRQMECVLEAAALCHQRPRVHVALDTGLGRYGFSPVELPRFISRAAEFDIEGTYTHFAAPYQDEALTRKQFKLFKQCVNVLKNKGVPTGRLHCCASGAALRFPEMRMDMIRIGSGLVGGVPEFYRYGLKKAWKLKAPVLRIRWVKAGERPGYGARTLLKRRTRVAVIAAGYADGIFMERADQHIFRLAPLSWMRYTVKTLLNGLTVWINDEPAKVIGSVGANYFMVEADKLEIDEGDMVELKSNPILLSQHLKRDYRFY</sequence>
<dbReference type="GO" id="GO:0005829">
    <property type="term" value="C:cytosol"/>
    <property type="evidence" value="ECO:0007669"/>
    <property type="project" value="TreeGrafter"/>
</dbReference>
<dbReference type="PRINTS" id="PR00992">
    <property type="entry name" value="ALARACEMASE"/>
</dbReference>
<comment type="cofactor">
    <cofactor evidence="1 4">
        <name>pyridoxal 5'-phosphate</name>
        <dbReference type="ChEBI" id="CHEBI:597326"/>
    </cofactor>
</comment>
<dbReference type="PANTHER" id="PTHR30511">
    <property type="entry name" value="ALANINE RACEMASE"/>
    <property type="match status" value="1"/>
</dbReference>
<dbReference type="InterPro" id="IPR009006">
    <property type="entry name" value="Ala_racemase/Decarboxylase_C"/>
</dbReference>
<feature type="modified residue" description="N6-(pyridoxal phosphate)lysine" evidence="4">
    <location>
        <position position="46"/>
    </location>
</feature>
<accession>A0A926HKI9</accession>
<feature type="domain" description="Alanine racemase C-terminal" evidence="5">
    <location>
        <begin position="246"/>
        <end position="372"/>
    </location>
</feature>
<proteinExistence type="predicted"/>
<dbReference type="CDD" id="cd00430">
    <property type="entry name" value="PLPDE_III_AR"/>
    <property type="match status" value="1"/>
</dbReference>
<dbReference type="InterPro" id="IPR011079">
    <property type="entry name" value="Ala_racemase_C"/>
</dbReference>
<comment type="caution">
    <text evidence="6">The sequence shown here is derived from an EMBL/GenBank/DDBJ whole genome shotgun (WGS) entry which is preliminary data.</text>
</comment>
<dbReference type="InterPro" id="IPR000821">
    <property type="entry name" value="Ala_racemase"/>
</dbReference>
<dbReference type="GO" id="GO:0006522">
    <property type="term" value="P:alanine metabolic process"/>
    <property type="evidence" value="ECO:0007669"/>
    <property type="project" value="InterPro"/>
</dbReference>
<dbReference type="Pfam" id="PF00842">
    <property type="entry name" value="Ala_racemase_C"/>
    <property type="match status" value="1"/>
</dbReference>
<organism evidence="6 7">
    <name type="scientific">Gehongia tenuis</name>
    <dbReference type="NCBI Taxonomy" id="2763655"/>
    <lineage>
        <taxon>Bacteria</taxon>
        <taxon>Bacillati</taxon>
        <taxon>Bacillota</taxon>
        <taxon>Clostridia</taxon>
        <taxon>Christensenellales</taxon>
        <taxon>Christensenellaceae</taxon>
        <taxon>Gehongia</taxon>
    </lineage>
</organism>
<dbReference type="SUPFAM" id="SSF51419">
    <property type="entry name" value="PLP-binding barrel"/>
    <property type="match status" value="1"/>
</dbReference>
<keyword evidence="3 6" id="KW-0413">Isomerase</keyword>
<dbReference type="PANTHER" id="PTHR30511:SF0">
    <property type="entry name" value="ALANINE RACEMASE, CATABOLIC-RELATED"/>
    <property type="match status" value="1"/>
</dbReference>
<dbReference type="GO" id="GO:0030170">
    <property type="term" value="F:pyridoxal phosphate binding"/>
    <property type="evidence" value="ECO:0007669"/>
    <property type="project" value="TreeGrafter"/>
</dbReference>
<evidence type="ECO:0000256" key="3">
    <source>
        <dbReference type="ARBA" id="ARBA00023235"/>
    </source>
</evidence>
<dbReference type="InterPro" id="IPR029066">
    <property type="entry name" value="PLP-binding_barrel"/>
</dbReference>
<dbReference type="GO" id="GO:0008784">
    <property type="term" value="F:alanine racemase activity"/>
    <property type="evidence" value="ECO:0007669"/>
    <property type="project" value="UniProtKB-EC"/>
</dbReference>
<dbReference type="Proteomes" id="UP000623172">
    <property type="component" value="Unassembled WGS sequence"/>
</dbReference>
<evidence type="ECO:0000256" key="1">
    <source>
        <dbReference type="ARBA" id="ARBA00001933"/>
    </source>
</evidence>
<reference evidence="6" key="1">
    <citation type="submission" date="2020-08" db="EMBL/GenBank/DDBJ databases">
        <title>Genome public.</title>
        <authorList>
            <person name="Liu C."/>
            <person name="Sun Q."/>
        </authorList>
    </citation>
    <scope>NUCLEOTIDE SEQUENCE</scope>
    <source>
        <strain evidence="6">NSJ-53</strain>
    </source>
</reference>
<keyword evidence="2 4" id="KW-0663">Pyridoxal phosphate</keyword>
<dbReference type="AlphaFoldDB" id="A0A926HKI9"/>
<dbReference type="FunFam" id="3.20.20.10:FF:000002">
    <property type="entry name" value="Alanine racemase"/>
    <property type="match status" value="1"/>
</dbReference>
<dbReference type="InterPro" id="IPR001608">
    <property type="entry name" value="Ala_racemase_N"/>
</dbReference>
<dbReference type="Gene3D" id="3.20.20.10">
    <property type="entry name" value="Alanine racemase"/>
    <property type="match status" value="1"/>
</dbReference>
<dbReference type="SUPFAM" id="SSF50621">
    <property type="entry name" value="Alanine racemase C-terminal domain-like"/>
    <property type="match status" value="1"/>
</dbReference>
<name>A0A926HKI9_9FIRM</name>
<keyword evidence="7" id="KW-1185">Reference proteome</keyword>
<dbReference type="EC" id="5.1.1.1" evidence="6"/>
<dbReference type="SMART" id="SM01005">
    <property type="entry name" value="Ala_racemase_C"/>
    <property type="match status" value="1"/>
</dbReference>
<dbReference type="RefSeq" id="WP_249315097.1">
    <property type="nucleotide sequence ID" value="NZ_JACRSR010000001.1"/>
</dbReference>
<protein>
    <submittedName>
        <fullName evidence="6">Alanine racemase</fullName>
        <ecNumber evidence="6">5.1.1.1</ecNumber>
    </submittedName>
</protein>
<evidence type="ECO:0000256" key="2">
    <source>
        <dbReference type="ARBA" id="ARBA00022898"/>
    </source>
</evidence>
<evidence type="ECO:0000256" key="4">
    <source>
        <dbReference type="PIRSR" id="PIRSR600821-50"/>
    </source>
</evidence>
<dbReference type="EMBL" id="JACRSR010000001">
    <property type="protein sequence ID" value="MBC8531032.1"/>
    <property type="molecule type" value="Genomic_DNA"/>
</dbReference>
<evidence type="ECO:0000313" key="7">
    <source>
        <dbReference type="Proteomes" id="UP000623172"/>
    </source>
</evidence>
<evidence type="ECO:0000313" key="6">
    <source>
        <dbReference type="EMBL" id="MBC8531032.1"/>
    </source>
</evidence>